<dbReference type="InterPro" id="IPR027303">
    <property type="entry name" value="Gln_synth_gly_rich_site"/>
</dbReference>
<accession>A0A5C6NIH8</accession>
<dbReference type="Pfam" id="PF00120">
    <property type="entry name" value="Gln-synt_C"/>
    <property type="match status" value="1"/>
</dbReference>
<dbReference type="SUPFAM" id="SSF55931">
    <property type="entry name" value="Glutamine synthetase/guanido kinase"/>
    <property type="match status" value="1"/>
</dbReference>
<dbReference type="Gene3D" id="3.10.20.70">
    <property type="entry name" value="Glutamine synthetase, N-terminal domain"/>
    <property type="match status" value="1"/>
</dbReference>
<evidence type="ECO:0000256" key="2">
    <source>
        <dbReference type="ARBA" id="ARBA00009897"/>
    </source>
</evidence>
<comment type="subcellular location">
    <subcellularLocation>
        <location evidence="1">Cytoplasm</location>
    </subcellularLocation>
</comment>
<keyword evidence="8 11" id="KW-0067">ATP-binding</keyword>
<sequence>MEESRRSCYTFLEPPKNRLEKVNMASASLSSQLNKAVRQQYMSLPQGNTCMVTYVWIDGTGEGLRSKTRTLYEEPKTPADVPEWNFDGSSTFQAEGSNSDMYLIPVSMFRDPFSLDPNKLVLCEVLKYNRLPAENNHRNSCKKVMDKVADSHIWFGMEQEYTLFGMDGHPFSWPRNGYPAPQGPYYCGVGANNAFGRDIVECHYKACLYAGVKICGTNAEVMPSQWEFQVGPCEGIDMADHLWIARYLLHRVCEDFGIVASLDPKPMEGNWNGAGCHTNVSTLQMREENGLKYIEQAIEKLSTKHSEHIRAYDPHEGNDNKRRLTGRHETSSIEDFSAGVANRGSSIRIPRQVAQEMKGYFEDRRPSANCDPYCVTMAIAKTCLLSSEGKTTDSNTVIMH</sequence>
<dbReference type="PROSITE" id="PS00180">
    <property type="entry name" value="GLNA_1"/>
    <property type="match status" value="1"/>
</dbReference>
<gene>
    <name evidence="14" type="ORF">D4764_20G0007570</name>
</gene>
<dbReference type="SMART" id="SM01230">
    <property type="entry name" value="Gln-synt_C"/>
    <property type="match status" value="1"/>
</dbReference>
<evidence type="ECO:0000256" key="8">
    <source>
        <dbReference type="ARBA" id="ARBA00022840"/>
    </source>
</evidence>
<dbReference type="InterPro" id="IPR014746">
    <property type="entry name" value="Gln_synth/guanido_kin_cat_dom"/>
</dbReference>
<dbReference type="InterPro" id="IPR050292">
    <property type="entry name" value="Glutamine_Synthetase"/>
</dbReference>
<dbReference type="PANTHER" id="PTHR20852">
    <property type="entry name" value="GLUTAMINE SYNTHETASE"/>
    <property type="match status" value="1"/>
</dbReference>
<evidence type="ECO:0000256" key="1">
    <source>
        <dbReference type="ARBA" id="ARBA00004496"/>
    </source>
</evidence>
<evidence type="ECO:0000256" key="11">
    <source>
        <dbReference type="RuleBase" id="RU004356"/>
    </source>
</evidence>
<comment type="catalytic activity">
    <reaction evidence="11">
        <text>L-glutamate + NH4(+) + ATP = L-glutamine + ADP + phosphate + H(+)</text>
        <dbReference type="Rhea" id="RHEA:16169"/>
        <dbReference type="ChEBI" id="CHEBI:15378"/>
        <dbReference type="ChEBI" id="CHEBI:28938"/>
        <dbReference type="ChEBI" id="CHEBI:29985"/>
        <dbReference type="ChEBI" id="CHEBI:30616"/>
        <dbReference type="ChEBI" id="CHEBI:43474"/>
        <dbReference type="ChEBI" id="CHEBI:58359"/>
        <dbReference type="ChEBI" id="CHEBI:456216"/>
        <dbReference type="EC" id="6.3.1.2"/>
    </reaction>
</comment>
<keyword evidence="15" id="KW-1185">Reference proteome</keyword>
<evidence type="ECO:0000256" key="7">
    <source>
        <dbReference type="ARBA" id="ARBA00022741"/>
    </source>
</evidence>
<dbReference type="GO" id="GO:0004356">
    <property type="term" value="F:glutamine synthetase activity"/>
    <property type="evidence" value="ECO:0007669"/>
    <property type="project" value="UniProtKB-EC"/>
</dbReference>
<dbReference type="Gene3D" id="3.30.590.10">
    <property type="entry name" value="Glutamine synthetase/guanido kinase, catalytic domain"/>
    <property type="match status" value="2"/>
</dbReference>
<feature type="domain" description="GS beta-grasp" evidence="12">
    <location>
        <begin position="47"/>
        <end position="130"/>
    </location>
</feature>
<keyword evidence="6 11" id="KW-0436">Ligase</keyword>
<dbReference type="GO" id="GO:0005524">
    <property type="term" value="F:ATP binding"/>
    <property type="evidence" value="ECO:0007669"/>
    <property type="project" value="UniProtKB-KW"/>
</dbReference>
<feature type="domain" description="GS catalytic" evidence="13">
    <location>
        <begin position="137"/>
        <end position="400"/>
    </location>
</feature>
<comment type="caution">
    <text evidence="14">The sequence shown here is derived from an EMBL/GenBank/DDBJ whole genome shotgun (WGS) entry which is preliminary data.</text>
</comment>
<evidence type="ECO:0000313" key="14">
    <source>
        <dbReference type="EMBL" id="TWW66725.1"/>
    </source>
</evidence>
<keyword evidence="7 11" id="KW-0547">Nucleotide-binding</keyword>
<dbReference type="InterPro" id="IPR008146">
    <property type="entry name" value="Gln_synth_cat_dom"/>
</dbReference>
<evidence type="ECO:0000313" key="15">
    <source>
        <dbReference type="Proteomes" id="UP000324091"/>
    </source>
</evidence>
<evidence type="ECO:0000256" key="6">
    <source>
        <dbReference type="ARBA" id="ARBA00022598"/>
    </source>
</evidence>
<dbReference type="InterPro" id="IPR027302">
    <property type="entry name" value="Gln_synth_N_conserv_site"/>
</dbReference>
<evidence type="ECO:0000256" key="3">
    <source>
        <dbReference type="ARBA" id="ARBA00012937"/>
    </source>
</evidence>
<dbReference type="FunFam" id="3.10.20.70:FF:000004">
    <property type="entry name" value="Glutamine synthetase"/>
    <property type="match status" value="1"/>
</dbReference>
<dbReference type="FunFam" id="3.30.590.10:FF:000011">
    <property type="entry name" value="Glutamine synthetase"/>
    <property type="match status" value="1"/>
</dbReference>
<dbReference type="PANTHER" id="PTHR20852:SF43">
    <property type="entry name" value="GLUTAMINE SYNTHETASE"/>
    <property type="match status" value="1"/>
</dbReference>
<dbReference type="PROSITE" id="PS00181">
    <property type="entry name" value="GLNA_ATP"/>
    <property type="match status" value="1"/>
</dbReference>
<proteinExistence type="inferred from homology"/>
<dbReference type="Proteomes" id="UP000324091">
    <property type="component" value="Chromosome 20"/>
</dbReference>
<dbReference type="EMBL" id="RHFK02000013">
    <property type="protein sequence ID" value="TWW66725.1"/>
    <property type="molecule type" value="Genomic_DNA"/>
</dbReference>
<evidence type="ECO:0000256" key="10">
    <source>
        <dbReference type="RuleBase" id="RU000384"/>
    </source>
</evidence>
<organism evidence="14 15">
    <name type="scientific">Takifugu flavidus</name>
    <name type="common">sansaifugu</name>
    <dbReference type="NCBI Taxonomy" id="433684"/>
    <lineage>
        <taxon>Eukaryota</taxon>
        <taxon>Metazoa</taxon>
        <taxon>Chordata</taxon>
        <taxon>Craniata</taxon>
        <taxon>Vertebrata</taxon>
        <taxon>Euteleostomi</taxon>
        <taxon>Actinopterygii</taxon>
        <taxon>Neopterygii</taxon>
        <taxon>Teleostei</taxon>
        <taxon>Neoteleostei</taxon>
        <taxon>Acanthomorphata</taxon>
        <taxon>Eupercaria</taxon>
        <taxon>Tetraodontiformes</taxon>
        <taxon>Tetradontoidea</taxon>
        <taxon>Tetraodontidae</taxon>
        <taxon>Takifugu</taxon>
    </lineage>
</organism>
<dbReference type="GO" id="GO:0006542">
    <property type="term" value="P:glutamine biosynthetic process"/>
    <property type="evidence" value="ECO:0007669"/>
    <property type="project" value="InterPro"/>
</dbReference>
<dbReference type="AlphaFoldDB" id="A0A5C6NIH8"/>
<comment type="similarity">
    <text evidence="2 9 10">Belongs to the glutamine synthetase family.</text>
</comment>
<keyword evidence="5" id="KW-0963">Cytoplasm</keyword>
<dbReference type="Pfam" id="PF03951">
    <property type="entry name" value="Gln-synt_N"/>
    <property type="match status" value="1"/>
</dbReference>
<dbReference type="InterPro" id="IPR036651">
    <property type="entry name" value="Gln_synt_N_sf"/>
</dbReference>
<evidence type="ECO:0000259" key="12">
    <source>
        <dbReference type="PROSITE" id="PS51986"/>
    </source>
</evidence>
<dbReference type="EC" id="6.3.1.2" evidence="3 11"/>
<dbReference type="SUPFAM" id="SSF54368">
    <property type="entry name" value="Glutamine synthetase, N-terminal domain"/>
    <property type="match status" value="1"/>
</dbReference>
<dbReference type="PROSITE" id="PS51987">
    <property type="entry name" value="GS_CATALYTIC"/>
    <property type="match status" value="1"/>
</dbReference>
<dbReference type="InterPro" id="IPR008147">
    <property type="entry name" value="Gln_synt_N"/>
</dbReference>
<protein>
    <recommendedName>
        <fullName evidence="4 11">Glutamine synthetase</fullName>
        <ecNumber evidence="3 11">6.3.1.2</ecNumber>
    </recommendedName>
</protein>
<name>A0A5C6NIH8_9TELE</name>
<dbReference type="GO" id="GO:0005737">
    <property type="term" value="C:cytoplasm"/>
    <property type="evidence" value="ECO:0007669"/>
    <property type="project" value="UniProtKB-SubCell"/>
</dbReference>
<evidence type="ECO:0000256" key="5">
    <source>
        <dbReference type="ARBA" id="ARBA00022490"/>
    </source>
</evidence>
<evidence type="ECO:0000256" key="9">
    <source>
        <dbReference type="PROSITE-ProRule" id="PRU01330"/>
    </source>
</evidence>
<reference evidence="14 15" key="1">
    <citation type="submission" date="2019-04" db="EMBL/GenBank/DDBJ databases">
        <title>Chromosome genome assembly for Takifugu flavidus.</title>
        <authorList>
            <person name="Xiao S."/>
        </authorList>
    </citation>
    <scope>NUCLEOTIDE SEQUENCE [LARGE SCALE GENOMIC DNA]</scope>
    <source>
        <strain evidence="14">HTHZ2018</strain>
        <tissue evidence="14">Muscle</tissue>
    </source>
</reference>
<dbReference type="PROSITE" id="PS51986">
    <property type="entry name" value="GS_BETA_GRASP"/>
    <property type="match status" value="1"/>
</dbReference>
<evidence type="ECO:0000256" key="4">
    <source>
        <dbReference type="ARBA" id="ARBA00021364"/>
    </source>
</evidence>
<evidence type="ECO:0000259" key="13">
    <source>
        <dbReference type="PROSITE" id="PS51987"/>
    </source>
</evidence>